<dbReference type="EMBL" id="PEBD01000008">
    <property type="protein sequence ID" value="PHV67364.1"/>
    <property type="molecule type" value="Genomic_DNA"/>
</dbReference>
<accession>A0A2G3PNI5</accession>
<dbReference type="AlphaFoldDB" id="A0A2G3PNI5"/>
<comment type="caution">
    <text evidence="1">The sequence shown here is derived from an EMBL/GenBank/DDBJ whole genome shotgun (WGS) entry which is preliminary data.</text>
</comment>
<name>A0A2G3PNI5_WILMA</name>
<proteinExistence type="predicted"/>
<evidence type="ECO:0000313" key="2">
    <source>
        <dbReference type="Proteomes" id="UP000225108"/>
    </source>
</evidence>
<dbReference type="Proteomes" id="UP000225108">
    <property type="component" value="Unassembled WGS sequence"/>
</dbReference>
<reference evidence="1 2" key="1">
    <citation type="submission" date="2017-10" db="EMBL/GenBank/DDBJ databases">
        <title>The draft genome sequence of Williamsia sp. BULT 1.1 isolated from the semi-arid grassland soils from South Africa.</title>
        <authorList>
            <person name="Kabwe M.H."/>
            <person name="Govender N."/>
            <person name="Mutseka Lunga P."/>
            <person name="Vikram S."/>
            <person name="Makhalanyane T.P."/>
        </authorList>
    </citation>
    <scope>NUCLEOTIDE SEQUENCE [LARGE SCALE GENOMIC DNA]</scope>
    <source>
        <strain evidence="1 2">BULT 1.1</strain>
    </source>
</reference>
<organism evidence="1 2">
    <name type="scientific">Williamsia marianensis</name>
    <dbReference type="NCBI Taxonomy" id="85044"/>
    <lineage>
        <taxon>Bacteria</taxon>
        <taxon>Bacillati</taxon>
        <taxon>Actinomycetota</taxon>
        <taxon>Actinomycetes</taxon>
        <taxon>Mycobacteriales</taxon>
        <taxon>Nocardiaceae</taxon>
        <taxon>Williamsia</taxon>
    </lineage>
</organism>
<evidence type="ECO:0000313" key="1">
    <source>
        <dbReference type="EMBL" id="PHV67364.1"/>
    </source>
</evidence>
<protein>
    <submittedName>
        <fullName evidence="1">Uncharacterized protein</fullName>
    </submittedName>
</protein>
<sequence>MDPHEAQPRAQVLTASWTTRRGVQIVTSDLPDAWTNTLLRLGRDLRVRHYGGSIEQIDWAAEYEAGTGGVLLRTAVTVAGRERHGLGMSGAVPQIDDDEESITAAVADLVQDQVARAHVAWPWGDWGGFMSPRLEDSVAVWLDNGRRIAIGAL</sequence>
<gene>
    <name evidence="1" type="ORF">CSW57_11755</name>
</gene>